<dbReference type="InterPro" id="IPR036890">
    <property type="entry name" value="HATPase_C_sf"/>
</dbReference>
<organism evidence="9 10">
    <name type="scientific">Tianweitania aestuarii</name>
    <dbReference type="NCBI Taxonomy" id="2814886"/>
    <lineage>
        <taxon>Bacteria</taxon>
        <taxon>Pseudomonadati</taxon>
        <taxon>Pseudomonadota</taxon>
        <taxon>Alphaproteobacteria</taxon>
        <taxon>Hyphomicrobiales</taxon>
        <taxon>Phyllobacteriaceae</taxon>
        <taxon>Tianweitania</taxon>
    </lineage>
</organism>
<comment type="catalytic activity">
    <reaction evidence="1">
        <text>ATP + protein L-histidine = ADP + protein N-phospho-L-histidine.</text>
        <dbReference type="EC" id="2.7.13.3"/>
    </reaction>
</comment>
<dbReference type="InterPro" id="IPR011102">
    <property type="entry name" value="Sig_transdc_His_kinase_HWE"/>
</dbReference>
<gene>
    <name evidence="9" type="ORF">JYU29_09410</name>
</gene>
<evidence type="ECO:0000313" key="9">
    <source>
        <dbReference type="EMBL" id="MBS9720901.1"/>
    </source>
</evidence>
<keyword evidence="10" id="KW-1185">Reference proteome</keyword>
<accession>A0ABS5RX83</accession>
<dbReference type="SMART" id="SM00911">
    <property type="entry name" value="HWE_HK"/>
    <property type="match status" value="1"/>
</dbReference>
<evidence type="ECO:0000256" key="7">
    <source>
        <dbReference type="ARBA" id="ARBA00022840"/>
    </source>
</evidence>
<dbReference type="Proteomes" id="UP001297272">
    <property type="component" value="Unassembled WGS sequence"/>
</dbReference>
<evidence type="ECO:0000256" key="1">
    <source>
        <dbReference type="ARBA" id="ARBA00000085"/>
    </source>
</evidence>
<keyword evidence="7" id="KW-0067">ATP-binding</keyword>
<sequence>MTITEDTLLVLAPPDMDLTQSEYLLDRNGVRHYRCEDVAELVALASMAGGAMISEASLSGMDLSGLLRMLEGQPPWSDFPFLMLIERADSADDHDRLERYAKLGNVTFVEHPSLPLSFVGNVKTMLAGRQRQYHARRQVETMARTDLDLAVGQERQRLLVRELHHRVKNTLATVQALMSSTARSSLTVEEFRHTLLGRISALAHVHEVLTEDKWQEAPLRALFTSQLEPEAGPDFKGEAKIDGPDIKVPSHLAVPLGMAIHELTINALRYGALSQPGGSVSASWKVEAAPERMMLRIEWQEQGGPPLPVPRRRGFGTQFLERVLRQQAAADVELNYHPAGLQVIIHMPLPERTHFHLFSEA</sequence>
<feature type="domain" description="Signal transduction histidine kinase HWE region" evidence="8">
    <location>
        <begin position="162"/>
        <end position="245"/>
    </location>
</feature>
<keyword evidence="4" id="KW-0808">Transferase</keyword>
<dbReference type="EC" id="2.7.13.3" evidence="2"/>
<dbReference type="PANTHER" id="PTHR41523">
    <property type="entry name" value="TWO-COMPONENT SYSTEM SENSOR PROTEIN"/>
    <property type="match status" value="1"/>
</dbReference>
<dbReference type="EMBL" id="JAFMNX010000002">
    <property type="protein sequence ID" value="MBS9720901.1"/>
    <property type="molecule type" value="Genomic_DNA"/>
</dbReference>
<dbReference type="InterPro" id="IPR011006">
    <property type="entry name" value="CheY-like_superfamily"/>
</dbReference>
<name>A0ABS5RX83_9HYPH</name>
<dbReference type="PANTHER" id="PTHR41523:SF7">
    <property type="entry name" value="HISTIDINE KINASE"/>
    <property type="match status" value="1"/>
</dbReference>
<evidence type="ECO:0000256" key="2">
    <source>
        <dbReference type="ARBA" id="ARBA00012438"/>
    </source>
</evidence>
<dbReference type="Gene3D" id="3.30.565.10">
    <property type="entry name" value="Histidine kinase-like ATPase, C-terminal domain"/>
    <property type="match status" value="1"/>
</dbReference>
<dbReference type="GO" id="GO:0016301">
    <property type="term" value="F:kinase activity"/>
    <property type="evidence" value="ECO:0007669"/>
    <property type="project" value="UniProtKB-KW"/>
</dbReference>
<dbReference type="Pfam" id="PF07536">
    <property type="entry name" value="HWE_HK"/>
    <property type="match status" value="1"/>
</dbReference>
<evidence type="ECO:0000259" key="8">
    <source>
        <dbReference type="SMART" id="SM00911"/>
    </source>
</evidence>
<dbReference type="SUPFAM" id="SSF52172">
    <property type="entry name" value="CheY-like"/>
    <property type="match status" value="1"/>
</dbReference>
<comment type="caution">
    <text evidence="9">The sequence shown here is derived from an EMBL/GenBank/DDBJ whole genome shotgun (WGS) entry which is preliminary data.</text>
</comment>
<protein>
    <recommendedName>
        <fullName evidence="2">histidine kinase</fullName>
        <ecNumber evidence="2">2.7.13.3</ecNumber>
    </recommendedName>
</protein>
<evidence type="ECO:0000256" key="6">
    <source>
        <dbReference type="ARBA" id="ARBA00022777"/>
    </source>
</evidence>
<keyword evidence="3" id="KW-0597">Phosphoprotein</keyword>
<keyword evidence="5" id="KW-0547">Nucleotide-binding</keyword>
<dbReference type="RefSeq" id="WP_213984550.1">
    <property type="nucleotide sequence ID" value="NZ_JAFMNX010000002.1"/>
</dbReference>
<proteinExistence type="predicted"/>
<evidence type="ECO:0000313" key="10">
    <source>
        <dbReference type="Proteomes" id="UP001297272"/>
    </source>
</evidence>
<keyword evidence="6 9" id="KW-0418">Kinase</keyword>
<evidence type="ECO:0000256" key="3">
    <source>
        <dbReference type="ARBA" id="ARBA00022553"/>
    </source>
</evidence>
<evidence type="ECO:0000256" key="5">
    <source>
        <dbReference type="ARBA" id="ARBA00022741"/>
    </source>
</evidence>
<evidence type="ECO:0000256" key="4">
    <source>
        <dbReference type="ARBA" id="ARBA00022679"/>
    </source>
</evidence>
<reference evidence="9 10" key="1">
    <citation type="submission" date="2021-03" db="EMBL/GenBank/DDBJ databases">
        <title>Tianweitania aestuarii sp. nov., isolated from a tidal flat.</title>
        <authorList>
            <person name="Park S."/>
            <person name="Yoon J.-H."/>
        </authorList>
    </citation>
    <scope>NUCLEOTIDE SEQUENCE [LARGE SCALE GENOMIC DNA]</scope>
    <source>
        <strain evidence="9 10">BSSL-BM11</strain>
    </source>
</reference>